<feature type="domain" description="Carbohydrate kinase PfkB" evidence="9">
    <location>
        <begin position="23"/>
        <end position="297"/>
    </location>
</feature>
<dbReference type="CDD" id="cd01164">
    <property type="entry name" value="FruK_PfkB_like"/>
    <property type="match status" value="1"/>
</dbReference>
<dbReference type="InterPro" id="IPR022463">
    <property type="entry name" value="1-PFruKinase"/>
</dbReference>
<evidence type="ECO:0000256" key="3">
    <source>
        <dbReference type="ARBA" id="ARBA00022741"/>
    </source>
</evidence>
<accession>A0ABP9RBN5</accession>
<proteinExistence type="inferred from homology"/>
<dbReference type="PROSITE" id="PS00584">
    <property type="entry name" value="PFKB_KINASES_2"/>
    <property type="match status" value="1"/>
</dbReference>
<dbReference type="InterPro" id="IPR011611">
    <property type="entry name" value="PfkB_dom"/>
</dbReference>
<gene>
    <name evidence="10" type="primary">pfkB</name>
    <name evidence="10" type="ORF">GCM10023342_13910</name>
</gene>
<dbReference type="PROSITE" id="PS00583">
    <property type="entry name" value="PFKB_KINASES_1"/>
    <property type="match status" value="1"/>
</dbReference>
<keyword evidence="2 7" id="KW-0808">Transferase</keyword>
<reference evidence="11" key="1">
    <citation type="journal article" date="2019" name="Int. J. Syst. Evol. Microbiol.">
        <title>The Global Catalogue of Microorganisms (GCM) 10K type strain sequencing project: providing services to taxonomists for standard genome sequencing and annotation.</title>
        <authorList>
            <consortium name="The Broad Institute Genomics Platform"/>
            <consortium name="The Broad Institute Genome Sequencing Center for Infectious Disease"/>
            <person name="Wu L."/>
            <person name="Ma J."/>
        </authorList>
    </citation>
    <scope>NUCLEOTIDE SEQUENCE [LARGE SCALE GENOMIC DNA]</scope>
    <source>
        <strain evidence="11">JCM 18472</strain>
    </source>
</reference>
<dbReference type="EMBL" id="BAABKI010000015">
    <property type="protein sequence ID" value="GAA5173996.1"/>
    <property type="molecule type" value="Genomic_DNA"/>
</dbReference>
<dbReference type="PANTHER" id="PTHR46566">
    <property type="entry name" value="1-PHOSPHOFRUCTOKINASE-RELATED"/>
    <property type="match status" value="1"/>
</dbReference>
<dbReference type="InterPro" id="IPR017583">
    <property type="entry name" value="Tagatose/fructose_Pkinase"/>
</dbReference>
<evidence type="ECO:0000313" key="11">
    <source>
        <dbReference type="Proteomes" id="UP001500074"/>
    </source>
</evidence>
<keyword evidence="11" id="KW-1185">Reference proteome</keyword>
<dbReference type="InterPro" id="IPR029056">
    <property type="entry name" value="Ribokinase-like"/>
</dbReference>
<dbReference type="Pfam" id="PF00294">
    <property type="entry name" value="PfkB"/>
    <property type="match status" value="1"/>
</dbReference>
<dbReference type="Proteomes" id="UP001500074">
    <property type="component" value="Unassembled WGS sequence"/>
</dbReference>
<dbReference type="PIRSF" id="PIRSF000535">
    <property type="entry name" value="1PFK/6PFK/LacC"/>
    <property type="match status" value="1"/>
</dbReference>
<evidence type="ECO:0000256" key="2">
    <source>
        <dbReference type="ARBA" id="ARBA00022679"/>
    </source>
</evidence>
<name>A0ABP9RBN5_9GAMM</name>
<evidence type="ECO:0000313" key="10">
    <source>
        <dbReference type="EMBL" id="GAA5173996.1"/>
    </source>
</evidence>
<dbReference type="InterPro" id="IPR002173">
    <property type="entry name" value="Carboh/pur_kinase_PfkB_CS"/>
</dbReference>
<evidence type="ECO:0000256" key="5">
    <source>
        <dbReference type="ARBA" id="ARBA00022840"/>
    </source>
</evidence>
<keyword evidence="5 8" id="KW-0067">ATP-binding</keyword>
<sequence>MARILTISLNPALDLAICLPRLTLGAVNRTDSTRLEAAGKGVNVARVLVALGHQVAVSGFLGAANDGPFARAFAELGVEDVLRRVSGETRINAKLAEHDGRITDINGPGLAVGGGDLAALLTALDARAEDAARRPDAVVIAGSLPPGIGPEDLAVLIERLRGHGLPVWVDTSGPALAAAIAAGPRAVKPNEQELAAWAGEVLDNPEARLRAARALHRAGIDEALISAGEAGVLWFSRRGAWLAMPPAVAVASTVGAGDTLLAGMLHGVLADLPAEDALRLATALSAESVRHVGVGDPAAADFADLKQHTRVRRLADDGSDAQGAFA</sequence>
<evidence type="ECO:0000256" key="6">
    <source>
        <dbReference type="ARBA" id="ARBA00047745"/>
    </source>
</evidence>
<evidence type="ECO:0000256" key="1">
    <source>
        <dbReference type="ARBA" id="ARBA00010688"/>
    </source>
</evidence>
<dbReference type="NCBIfam" id="TIGR03168">
    <property type="entry name" value="1-PFK"/>
    <property type="match status" value="1"/>
</dbReference>
<dbReference type="PANTHER" id="PTHR46566:SF5">
    <property type="entry name" value="1-PHOSPHOFRUCTOKINASE"/>
    <property type="match status" value="1"/>
</dbReference>
<dbReference type="SUPFAM" id="SSF53613">
    <property type="entry name" value="Ribokinase-like"/>
    <property type="match status" value="1"/>
</dbReference>
<comment type="caution">
    <text evidence="10">The sequence shown here is derived from an EMBL/GenBank/DDBJ whole genome shotgun (WGS) entry which is preliminary data.</text>
</comment>
<dbReference type="NCBIfam" id="TIGR03828">
    <property type="entry name" value="pfkB"/>
    <property type="match status" value="1"/>
</dbReference>
<keyword evidence="3 8" id="KW-0547">Nucleotide-binding</keyword>
<comment type="similarity">
    <text evidence="1 7 8">Belongs to the carbohydrate kinase PfkB family.</text>
</comment>
<evidence type="ECO:0000256" key="7">
    <source>
        <dbReference type="PIRNR" id="PIRNR000535"/>
    </source>
</evidence>
<protein>
    <recommendedName>
        <fullName evidence="7">Phosphofructokinase</fullName>
    </recommendedName>
</protein>
<evidence type="ECO:0000256" key="4">
    <source>
        <dbReference type="ARBA" id="ARBA00022777"/>
    </source>
</evidence>
<dbReference type="Gene3D" id="3.40.1190.20">
    <property type="match status" value="1"/>
</dbReference>
<evidence type="ECO:0000256" key="8">
    <source>
        <dbReference type="RuleBase" id="RU369061"/>
    </source>
</evidence>
<comment type="function">
    <text evidence="8">Catalyzes the ATP-dependent phosphorylation of fructose-l-phosphate to fructose-l,6-bisphosphate.</text>
</comment>
<comment type="catalytic activity">
    <reaction evidence="6 8">
        <text>beta-D-fructose 1-phosphate + ATP = beta-D-fructose 1,6-bisphosphate + ADP + H(+)</text>
        <dbReference type="Rhea" id="RHEA:14213"/>
        <dbReference type="ChEBI" id="CHEBI:15378"/>
        <dbReference type="ChEBI" id="CHEBI:30616"/>
        <dbReference type="ChEBI" id="CHEBI:32966"/>
        <dbReference type="ChEBI" id="CHEBI:138881"/>
        <dbReference type="ChEBI" id="CHEBI:456216"/>
        <dbReference type="EC" id="2.7.1.56"/>
    </reaction>
</comment>
<organism evidence="10 11">
    <name type="scientific">Modicisalibacter zincidurans</name>
    <dbReference type="NCBI Taxonomy" id="1178777"/>
    <lineage>
        <taxon>Bacteria</taxon>
        <taxon>Pseudomonadati</taxon>
        <taxon>Pseudomonadota</taxon>
        <taxon>Gammaproteobacteria</taxon>
        <taxon>Oceanospirillales</taxon>
        <taxon>Halomonadaceae</taxon>
        <taxon>Modicisalibacter</taxon>
    </lineage>
</organism>
<evidence type="ECO:0000259" key="9">
    <source>
        <dbReference type="Pfam" id="PF00294"/>
    </source>
</evidence>
<keyword evidence="4 8" id="KW-0418">Kinase</keyword>
<dbReference type="RefSeq" id="WP_031384520.1">
    <property type="nucleotide sequence ID" value="NZ_BAABKI010000015.1"/>
</dbReference>